<sequence>MYTSLSSLRIARFQFTIEPTELVQLPDYKGSALRGGFGHAFKRATCLSRDRRCEQCILKSACAYYTVFETKVSQETADRLRIGADAPHPFLIEPPMTGLHTFRPGDSIRYGLTLFGTAIDKLPFFIYAFMILGENLGLGKGRGRFRLMSVEDDAGRNIYDNGNLVGPATVTQSKDILEAAGTCDRDLSLEFLTPLRIRTAWRRQEQELLTSIASDSEFRLLLKSLYHRAFVLTQLYGDGIEAQAFESRNMPLFDGDVRLVESKTRWLDWTRYSQRQQQSMQLGGIMGRVIFTGKTGQYIPLFRLGEYLHIGKGTGFGLGKYRILETVKTTC</sequence>
<dbReference type="Proteomes" id="UP000053937">
    <property type="component" value="Unassembled WGS sequence"/>
</dbReference>
<dbReference type="RefSeq" id="WP_059138961.1">
    <property type="nucleotide sequence ID" value="NZ_LMBR01000129.1"/>
</dbReference>
<keyword evidence="3" id="KW-1185">Reference proteome</keyword>
<evidence type="ECO:0000313" key="3">
    <source>
        <dbReference type="Proteomes" id="UP000053937"/>
    </source>
</evidence>
<accession>A0A101JL36</accession>
<dbReference type="OrthoDB" id="9787241at2"/>
<dbReference type="InterPro" id="IPR019267">
    <property type="entry name" value="CRISPR-assoc_Cas6_C"/>
</dbReference>
<dbReference type="Pfam" id="PF10040">
    <property type="entry name" value="CRISPR_Cas6"/>
    <property type="match status" value="1"/>
</dbReference>
<dbReference type="InterPro" id="IPR003651">
    <property type="entry name" value="Endonuclease3_FeS-loop_motif"/>
</dbReference>
<dbReference type="EMBL" id="LMBR01000129">
    <property type="protein sequence ID" value="KUL28880.1"/>
    <property type="molecule type" value="Genomic_DNA"/>
</dbReference>
<reference evidence="2 3" key="1">
    <citation type="submission" date="2015-10" db="EMBL/GenBank/DDBJ databases">
        <title>Draft Genome Sequence of Chlorobium limicola strain Frasassi Growing under Artificial Lighting in the Frasassi Cave System.</title>
        <authorList>
            <person name="Mansor M."/>
            <person name="Macalady J."/>
        </authorList>
    </citation>
    <scope>NUCLEOTIDE SEQUENCE [LARGE SCALE GENOMIC DNA]</scope>
    <source>
        <strain evidence="2 3">Frasassi</strain>
    </source>
</reference>
<dbReference type="SMART" id="SM00525">
    <property type="entry name" value="FES"/>
    <property type="match status" value="1"/>
</dbReference>
<evidence type="ECO:0000313" key="2">
    <source>
        <dbReference type="EMBL" id="KUL28880.1"/>
    </source>
</evidence>
<organism evidence="2 3">
    <name type="scientific">Chlorobium limicola</name>
    <dbReference type="NCBI Taxonomy" id="1092"/>
    <lineage>
        <taxon>Bacteria</taxon>
        <taxon>Pseudomonadati</taxon>
        <taxon>Chlorobiota</taxon>
        <taxon>Chlorobiia</taxon>
        <taxon>Chlorobiales</taxon>
        <taxon>Chlorobiaceae</taxon>
        <taxon>Chlorobium/Pelodictyon group</taxon>
        <taxon>Chlorobium</taxon>
    </lineage>
</organism>
<comment type="caution">
    <text evidence="2">The sequence shown here is derived from an EMBL/GenBank/DDBJ whole genome shotgun (WGS) entry which is preliminary data.</text>
</comment>
<proteinExistence type="predicted"/>
<gene>
    <name evidence="2" type="ORF">ASB62_05460</name>
</gene>
<dbReference type="AlphaFoldDB" id="A0A101JL36"/>
<dbReference type="Gene3D" id="3.30.70.1900">
    <property type="match status" value="1"/>
</dbReference>
<protein>
    <recommendedName>
        <fullName evidence="1">CRISPR-associated protein Cas6 C-terminal domain-containing protein</fullName>
    </recommendedName>
</protein>
<feature type="domain" description="CRISPR-associated protein Cas6 C-terminal" evidence="1">
    <location>
        <begin position="189"/>
        <end position="321"/>
    </location>
</feature>
<dbReference type="GO" id="GO:0051539">
    <property type="term" value="F:4 iron, 4 sulfur cluster binding"/>
    <property type="evidence" value="ECO:0007669"/>
    <property type="project" value="InterPro"/>
</dbReference>
<name>A0A101JL36_CHLLI</name>
<evidence type="ECO:0000259" key="1">
    <source>
        <dbReference type="Pfam" id="PF10040"/>
    </source>
</evidence>